<dbReference type="EMBL" id="RAPO01000004">
    <property type="protein sequence ID" value="RKD88948.1"/>
    <property type="molecule type" value="Genomic_DNA"/>
</dbReference>
<name>A0A419W0E5_9EURY</name>
<keyword evidence="3" id="KW-1185">Reference proteome</keyword>
<organism evidence="2 3">
    <name type="scientific">Halopiger aswanensis</name>
    <dbReference type="NCBI Taxonomy" id="148449"/>
    <lineage>
        <taxon>Archaea</taxon>
        <taxon>Methanobacteriati</taxon>
        <taxon>Methanobacteriota</taxon>
        <taxon>Stenosarchaea group</taxon>
        <taxon>Halobacteria</taxon>
        <taxon>Halobacteriales</taxon>
        <taxon>Natrialbaceae</taxon>
        <taxon>Halopiger</taxon>
    </lineage>
</organism>
<gene>
    <name evidence="2" type="ORF">ATJ93_3769</name>
</gene>
<proteinExistence type="predicted"/>
<dbReference type="OrthoDB" id="85425at2157"/>
<evidence type="ECO:0000313" key="3">
    <source>
        <dbReference type="Proteomes" id="UP000283805"/>
    </source>
</evidence>
<dbReference type="RefSeq" id="WP_120246124.1">
    <property type="nucleotide sequence ID" value="NZ_RAPO01000004.1"/>
</dbReference>
<evidence type="ECO:0000313" key="2">
    <source>
        <dbReference type="EMBL" id="RKD88948.1"/>
    </source>
</evidence>
<feature type="region of interest" description="Disordered" evidence="1">
    <location>
        <begin position="1"/>
        <end position="25"/>
    </location>
</feature>
<comment type="caution">
    <text evidence="2">The sequence shown here is derived from an EMBL/GenBank/DDBJ whole genome shotgun (WGS) entry which is preliminary data.</text>
</comment>
<reference evidence="2 3" key="1">
    <citation type="submission" date="2018-09" db="EMBL/GenBank/DDBJ databases">
        <title>Genomic Encyclopedia of Archaeal and Bacterial Type Strains, Phase II (KMG-II): from individual species to whole genera.</title>
        <authorList>
            <person name="Goeker M."/>
        </authorList>
    </citation>
    <scope>NUCLEOTIDE SEQUENCE [LARGE SCALE GENOMIC DNA]</scope>
    <source>
        <strain evidence="2 3">DSM 13151</strain>
    </source>
</reference>
<accession>A0A419W0E5</accession>
<dbReference type="Proteomes" id="UP000283805">
    <property type="component" value="Unassembled WGS sequence"/>
</dbReference>
<sequence>MSNARRTDAASASAPARGDRRERTELSVIAPTVARDDVDSDGRVGVVAYPYRVYDAVATIDRPLLSDRELEYVVTVDRSRRLAVRADTFPETTEQTVEDVLVIPSELSDEQTRAKAEDAVFNWTLRKVAVSSTPDIRFEQSVDAYKLFWIASRPDGDVIVDSVRGTESPLED</sequence>
<dbReference type="AlphaFoldDB" id="A0A419W0E5"/>
<evidence type="ECO:0000256" key="1">
    <source>
        <dbReference type="SAM" id="MobiDB-lite"/>
    </source>
</evidence>
<protein>
    <submittedName>
        <fullName evidence="2">Uncharacterized protein</fullName>
    </submittedName>
</protein>